<dbReference type="SUPFAM" id="SSF103473">
    <property type="entry name" value="MFS general substrate transporter"/>
    <property type="match status" value="1"/>
</dbReference>
<evidence type="ECO:0000256" key="4">
    <source>
        <dbReference type="ARBA" id="ARBA00022475"/>
    </source>
</evidence>
<dbReference type="InterPro" id="IPR004812">
    <property type="entry name" value="Efflux_drug-R_Bcr/CmlA"/>
</dbReference>
<evidence type="ECO:0000256" key="8">
    <source>
        <dbReference type="SAM" id="Phobius"/>
    </source>
</evidence>
<dbReference type="NCBIfam" id="TIGR00710">
    <property type="entry name" value="efflux_Bcr_CflA"/>
    <property type="match status" value="1"/>
</dbReference>
<comment type="similarity">
    <text evidence="2">Belongs to the major facilitator superfamily. Bcr/CmlA family.</text>
</comment>
<feature type="transmembrane region" description="Helical" evidence="8">
    <location>
        <begin position="245"/>
        <end position="264"/>
    </location>
</feature>
<feature type="transmembrane region" description="Helical" evidence="8">
    <location>
        <begin position="130"/>
        <end position="154"/>
    </location>
</feature>
<proteinExistence type="inferred from homology"/>
<evidence type="ECO:0000313" key="11">
    <source>
        <dbReference type="Proteomes" id="UP000058305"/>
    </source>
</evidence>
<feature type="transmembrane region" description="Helical" evidence="8">
    <location>
        <begin position="339"/>
        <end position="357"/>
    </location>
</feature>
<evidence type="ECO:0000256" key="2">
    <source>
        <dbReference type="ARBA" id="ARBA00006236"/>
    </source>
</evidence>
<protein>
    <recommendedName>
        <fullName evidence="9">Major facilitator superfamily (MFS) profile domain-containing protein</fullName>
    </recommendedName>
</protein>
<keyword evidence="6 8" id="KW-1133">Transmembrane helix</keyword>
<dbReference type="KEGG" id="mvd:AWU67_11355"/>
<dbReference type="PANTHER" id="PTHR23502:SF132">
    <property type="entry name" value="POLYAMINE TRANSPORTER 2-RELATED"/>
    <property type="match status" value="1"/>
</dbReference>
<dbReference type="Gene3D" id="1.20.1720.10">
    <property type="entry name" value="Multidrug resistance protein D"/>
    <property type="match status" value="1"/>
</dbReference>
<dbReference type="InterPro" id="IPR005829">
    <property type="entry name" value="Sugar_transporter_CS"/>
</dbReference>
<evidence type="ECO:0000256" key="7">
    <source>
        <dbReference type="ARBA" id="ARBA00023136"/>
    </source>
</evidence>
<dbReference type="OrthoDB" id="9814303at2"/>
<feature type="domain" description="Major facilitator superfamily (MFS) profile" evidence="9">
    <location>
        <begin position="1"/>
        <end position="390"/>
    </location>
</feature>
<evidence type="ECO:0000256" key="5">
    <source>
        <dbReference type="ARBA" id="ARBA00022692"/>
    </source>
</evidence>
<dbReference type="Pfam" id="PF07690">
    <property type="entry name" value="MFS_1"/>
    <property type="match status" value="1"/>
</dbReference>
<feature type="transmembrane region" description="Helical" evidence="8">
    <location>
        <begin position="160"/>
        <end position="180"/>
    </location>
</feature>
<name>A0A120I1K7_9MICO</name>
<dbReference type="PROSITE" id="PS00216">
    <property type="entry name" value="SUGAR_TRANSPORT_1"/>
    <property type="match status" value="1"/>
</dbReference>
<keyword evidence="5 8" id="KW-0812">Transmembrane</keyword>
<dbReference type="CDD" id="cd17320">
    <property type="entry name" value="MFS_MdfA_MDR_like"/>
    <property type="match status" value="1"/>
</dbReference>
<feature type="transmembrane region" description="Helical" evidence="8">
    <location>
        <begin position="97"/>
        <end position="118"/>
    </location>
</feature>
<gene>
    <name evidence="10" type="ORF">AWU67_11355</name>
</gene>
<evidence type="ECO:0000256" key="6">
    <source>
        <dbReference type="ARBA" id="ARBA00022989"/>
    </source>
</evidence>
<dbReference type="Proteomes" id="UP000058305">
    <property type="component" value="Chromosome"/>
</dbReference>
<keyword evidence="11" id="KW-1185">Reference proteome</keyword>
<evidence type="ECO:0000256" key="3">
    <source>
        <dbReference type="ARBA" id="ARBA00022448"/>
    </source>
</evidence>
<evidence type="ECO:0000259" key="9">
    <source>
        <dbReference type="PROSITE" id="PS50850"/>
    </source>
</evidence>
<reference evidence="11" key="2">
    <citation type="submission" date="2016-01" db="EMBL/GenBank/DDBJ databases">
        <title>First complete genome sequence of a species in the genus Microterricola, an extremophilic cold active enzyme producing strain ERGS5:02 isolated from Sikkim Himalaya.</title>
        <authorList>
            <person name="Kumar R."/>
            <person name="Singh D."/>
            <person name="Swarnkar M.K."/>
        </authorList>
    </citation>
    <scope>NUCLEOTIDE SEQUENCE [LARGE SCALE GENOMIC DNA]</scope>
    <source>
        <strain evidence="11">ERGS5:02</strain>
    </source>
</reference>
<keyword evidence="7 8" id="KW-0472">Membrane</keyword>
<feature type="transmembrane region" description="Helical" evidence="8">
    <location>
        <begin position="363"/>
        <end position="385"/>
    </location>
</feature>
<comment type="subcellular location">
    <subcellularLocation>
        <location evidence="1">Cell membrane</location>
        <topology evidence="1">Multi-pass membrane protein</topology>
    </subcellularLocation>
</comment>
<dbReference type="AlphaFoldDB" id="A0A120I1K7"/>
<dbReference type="InterPro" id="IPR036259">
    <property type="entry name" value="MFS_trans_sf"/>
</dbReference>
<dbReference type="GO" id="GO:0042910">
    <property type="term" value="F:xenobiotic transmembrane transporter activity"/>
    <property type="evidence" value="ECO:0007669"/>
    <property type="project" value="InterPro"/>
</dbReference>
<feature type="transmembrane region" description="Helical" evidence="8">
    <location>
        <begin position="209"/>
        <end position="230"/>
    </location>
</feature>
<organism evidence="10 11">
    <name type="scientific">Microterricola viridarii</name>
    <dbReference type="NCBI Taxonomy" id="412690"/>
    <lineage>
        <taxon>Bacteria</taxon>
        <taxon>Bacillati</taxon>
        <taxon>Actinomycetota</taxon>
        <taxon>Actinomycetes</taxon>
        <taxon>Micrococcales</taxon>
        <taxon>Microbacteriaceae</taxon>
        <taxon>Microterricola</taxon>
    </lineage>
</organism>
<dbReference type="PANTHER" id="PTHR23502">
    <property type="entry name" value="MAJOR FACILITATOR SUPERFAMILY"/>
    <property type="match status" value="1"/>
</dbReference>
<dbReference type="InterPro" id="IPR011701">
    <property type="entry name" value="MFS"/>
</dbReference>
<feature type="transmembrane region" description="Helical" evidence="8">
    <location>
        <begin position="41"/>
        <end position="60"/>
    </location>
</feature>
<evidence type="ECO:0000256" key="1">
    <source>
        <dbReference type="ARBA" id="ARBA00004651"/>
    </source>
</evidence>
<accession>A0A120I1K7</accession>
<sequence length="396" mass="40205">MSVRRSVLLLGALEAFGPLSMDLYMPTLPQLAATLGTSDALAQATMSVCMIGLGLGQLIAGPLSDRFGRRTPILIGVALFALFSLACVFAPTIEVLLVARLLQGLAGSAGIVVTLAIARDMYSGTELSRMLSLLALVGASAPIIAPVIGGQLALVMDWRGIFGVLAGIGTAIFVLTLVLLRETLPPEQRHGGGFGTTAQHFGVLARDRLFVVMLIVSAAGGVAFFSYLSMSSFVLQDEFGLSPQLFSICFAANALANMGGAQLSRLAVSRFGPVRMYLAGQAATALAAAALLLVVLAGGGVVGVLIVLAVYLFCGGVGGPNGTTLALGGHSERAGTASAVLGTAMFVVGPIVAPLAALGGATALAMALTIAISAVVAGTLAWTVVRPLLRTSTLEP</sequence>
<dbReference type="EMBL" id="CP014145">
    <property type="protein sequence ID" value="AMB60498.1"/>
    <property type="molecule type" value="Genomic_DNA"/>
</dbReference>
<dbReference type="GO" id="GO:0005886">
    <property type="term" value="C:plasma membrane"/>
    <property type="evidence" value="ECO:0007669"/>
    <property type="project" value="UniProtKB-SubCell"/>
</dbReference>
<feature type="transmembrane region" description="Helical" evidence="8">
    <location>
        <begin position="72"/>
        <end position="91"/>
    </location>
</feature>
<reference evidence="10 11" key="1">
    <citation type="journal article" date="2016" name="J. Biotechnol.">
        <title>First complete genome sequence of a species in the genus Microterricola, an extremophilic cold active enzyme producing bacterial strain ERGS5:02 isolated from Sikkim Himalaya.</title>
        <authorList>
            <person name="Himanshu"/>
            <person name="Swarnkar M.K."/>
            <person name="Singh D."/>
            <person name="Kumar R."/>
        </authorList>
    </citation>
    <scope>NUCLEOTIDE SEQUENCE [LARGE SCALE GENOMIC DNA]</scope>
    <source>
        <strain evidence="10 11">ERGS5:02</strain>
    </source>
</reference>
<keyword evidence="4" id="KW-1003">Cell membrane</keyword>
<dbReference type="PROSITE" id="PS50850">
    <property type="entry name" value="MFS"/>
    <property type="match status" value="1"/>
</dbReference>
<dbReference type="GO" id="GO:1990961">
    <property type="term" value="P:xenobiotic detoxification by transmembrane export across the plasma membrane"/>
    <property type="evidence" value="ECO:0007669"/>
    <property type="project" value="InterPro"/>
</dbReference>
<dbReference type="InterPro" id="IPR020846">
    <property type="entry name" value="MFS_dom"/>
</dbReference>
<keyword evidence="3" id="KW-0813">Transport</keyword>
<evidence type="ECO:0000313" key="10">
    <source>
        <dbReference type="EMBL" id="AMB60498.1"/>
    </source>
</evidence>